<protein>
    <submittedName>
        <fullName evidence="1">Uncharacterized protein</fullName>
    </submittedName>
</protein>
<sequence>MGNDTWRTPYAFVVYSKSLEDMQGNNIESEQNEILTKYSRWASDTHVHYEFKRTSENLNRCFYGSKFKCSSI</sequence>
<reference evidence="2" key="2">
    <citation type="submission" date="2006-09" db="EMBL/GenBank/DDBJ databases">
        <title>The genome sequence of Plasmodium falciparum Dd2.</title>
        <authorList>
            <consortium name="The Broad Institute Genome Sequencing Platform"/>
            <person name="Birren B."/>
            <person name="Lander E."/>
            <person name="Galagan J."/>
            <person name="Nusbaum C."/>
            <person name="Devon K."/>
            <person name="Henn M."/>
            <person name="Jaffe D."/>
            <person name="Butler J."/>
            <person name="Alvarez P."/>
            <person name="Gnerre S."/>
            <person name="Grabherr M."/>
            <person name="Kleber M."/>
            <person name="Mauceli E."/>
            <person name="Brockman W."/>
            <person name="MacCallum I.A."/>
            <person name="Rounsley S."/>
            <person name="Young S."/>
            <person name="LaButti K."/>
            <person name="Pushparaj V."/>
            <person name="DeCaprio D."/>
            <person name="Crawford M."/>
            <person name="Koehrsen M."/>
            <person name="Engels R."/>
            <person name="Montgomery P."/>
            <person name="Pearson M."/>
            <person name="Howarth C."/>
            <person name="Larson L."/>
            <person name="Luoma S."/>
            <person name="White J."/>
            <person name="Kodira C."/>
            <person name="Zeng Q."/>
            <person name="O'Leary S."/>
            <person name="Yandava C."/>
            <person name="Alvarado L."/>
            <person name="Wirth D."/>
            <person name="Volkman S."/>
            <person name="Hartl D."/>
        </authorList>
    </citation>
    <scope>NUCLEOTIDE SEQUENCE [LARGE SCALE GENOMIC DNA]</scope>
</reference>
<proteinExistence type="predicted"/>
<accession>A0A0L7MA25</accession>
<dbReference type="KEGG" id="pfd:PFDG_05262"/>
<evidence type="ECO:0000313" key="1">
    <source>
        <dbReference type="EMBL" id="KOB89709.1"/>
    </source>
</evidence>
<dbReference type="Proteomes" id="UP000054282">
    <property type="component" value="Unassembled WGS sequence"/>
</dbReference>
<organism evidence="1 2">
    <name type="scientific">Plasmodium falciparum (isolate Dd2)</name>
    <dbReference type="NCBI Taxonomy" id="57267"/>
    <lineage>
        <taxon>Eukaryota</taxon>
        <taxon>Sar</taxon>
        <taxon>Alveolata</taxon>
        <taxon>Apicomplexa</taxon>
        <taxon>Aconoidasida</taxon>
        <taxon>Haemosporida</taxon>
        <taxon>Plasmodiidae</taxon>
        <taxon>Plasmodium</taxon>
        <taxon>Plasmodium (Laverania)</taxon>
    </lineage>
</organism>
<gene>
    <name evidence="1" type="ORF">PFDG_05262</name>
</gene>
<dbReference type="AlphaFoldDB" id="A0A0L7MA25"/>
<reference evidence="2" key="1">
    <citation type="submission" date="2006-09" db="EMBL/GenBank/DDBJ databases">
        <title>Annotation of Plasmodium falciparum Dd2.</title>
        <authorList>
            <consortium name="The Broad Institute Genome Sequencing Platform"/>
            <person name="Volkman S.K."/>
            <person name="Neafsey D.E."/>
            <person name="Dash A.P."/>
            <person name="Chitnis C.E."/>
            <person name="Hartl D.L."/>
            <person name="Young S.K."/>
            <person name="Zeng Q."/>
            <person name="Koehrsen M."/>
            <person name="Alvarado L."/>
            <person name="Berlin A."/>
            <person name="Borenstein D."/>
            <person name="Chapman S.B."/>
            <person name="Chen Z."/>
            <person name="Engels R."/>
            <person name="Freedman E."/>
            <person name="Gellesch M."/>
            <person name="Goldberg J."/>
            <person name="Griggs A."/>
            <person name="Gujja S."/>
            <person name="Heilman E.R."/>
            <person name="Heiman D.I."/>
            <person name="Howarth C."/>
            <person name="Jen D."/>
            <person name="Larson L."/>
            <person name="Mehta T."/>
            <person name="Neiman D."/>
            <person name="Park D."/>
            <person name="Pearson M."/>
            <person name="Roberts A."/>
            <person name="Saif S."/>
            <person name="Shea T."/>
            <person name="Shenoy N."/>
            <person name="Sisk P."/>
            <person name="Stolte C."/>
            <person name="Sykes S."/>
            <person name="Walk T."/>
            <person name="White J."/>
            <person name="Yandava C."/>
            <person name="Haas B."/>
            <person name="Henn M.R."/>
            <person name="Nusbaum C."/>
            <person name="Birren B."/>
        </authorList>
    </citation>
    <scope>NUCLEOTIDE SEQUENCE [LARGE SCALE GENOMIC DNA]</scope>
</reference>
<evidence type="ECO:0000313" key="2">
    <source>
        <dbReference type="Proteomes" id="UP000054282"/>
    </source>
</evidence>
<name>A0A0L7MA25_PLAF4</name>
<dbReference type="EMBL" id="GG703009">
    <property type="protein sequence ID" value="KOB89709.1"/>
    <property type="molecule type" value="Genomic_DNA"/>
</dbReference>